<keyword evidence="2" id="KW-0560">Oxidoreductase</keyword>
<keyword evidence="3" id="KW-1185">Reference proteome</keyword>
<gene>
    <name evidence="2" type="ORF">SCLAV_1111</name>
</gene>
<dbReference type="Proteomes" id="UP000002357">
    <property type="component" value="Chromosome"/>
</dbReference>
<dbReference type="AlphaFoldDB" id="E2PYG8"/>
<dbReference type="InterPro" id="IPR011008">
    <property type="entry name" value="Dimeric_a/b-barrel"/>
</dbReference>
<evidence type="ECO:0000313" key="2">
    <source>
        <dbReference type="EMBL" id="EFG06190.1"/>
    </source>
</evidence>
<sequence length="259" mass="28341">MSLNDGNRRAPQGSARRKEPVMSVPALSRPRPRPDFERPGVGLVGVSTWDVGTSERQRATLAAIERAWLGRPWPEGGPLSYTVHLGDDGRTLLHYSQWPDKEAYDRFVRTFRDERNAEIDAAVPGIERVRLDFYELYRGAGDAARDPGSIVIVEVEFAGPDAKRQREWVDTVLTALASDADNRARSGGISGWFHVGTEGDRVLNYAEWESADAHERALAAPGAGVGSGTPEWDRVHTFPGVQGGGVRRYTPGITLVPGA</sequence>
<keyword evidence="2" id="KW-0503">Monooxygenase</keyword>
<dbReference type="EMBL" id="CM000913">
    <property type="protein sequence ID" value="EFG06190.1"/>
    <property type="molecule type" value="Genomic_DNA"/>
</dbReference>
<dbReference type="STRING" id="1901.BB341_22475"/>
<proteinExistence type="predicted"/>
<evidence type="ECO:0000313" key="3">
    <source>
        <dbReference type="Proteomes" id="UP000002357"/>
    </source>
</evidence>
<dbReference type="Gene3D" id="3.30.70.100">
    <property type="match status" value="2"/>
</dbReference>
<dbReference type="SUPFAM" id="SSF54909">
    <property type="entry name" value="Dimeric alpha+beta barrel"/>
    <property type="match status" value="2"/>
</dbReference>
<feature type="region of interest" description="Disordered" evidence="1">
    <location>
        <begin position="1"/>
        <end position="39"/>
    </location>
</feature>
<protein>
    <submittedName>
        <fullName evidence="2">EcaB-like monooxygenase</fullName>
    </submittedName>
</protein>
<reference evidence="2 3" key="1">
    <citation type="journal article" date="2010" name="Genome Biol. Evol.">
        <title>The sequence of a 1.8-mb bacterial linear plasmid reveals a rich evolutionary reservoir of secondary metabolic pathways.</title>
        <authorList>
            <person name="Medema M.H."/>
            <person name="Trefzer A."/>
            <person name="Kovalchuk A."/>
            <person name="van den Berg M."/>
            <person name="Mueller U."/>
            <person name="Heijne W."/>
            <person name="Wu L."/>
            <person name="Alam M.T."/>
            <person name="Ronning C.M."/>
            <person name="Nierman W.C."/>
            <person name="Bovenberg R.A.L."/>
            <person name="Breitling R."/>
            <person name="Takano E."/>
        </authorList>
    </citation>
    <scope>NUCLEOTIDE SEQUENCE [LARGE SCALE GENOMIC DNA]</scope>
    <source>
        <strain evidence="3">ATCC 27064 / DSM 738 / JCM 4710 / NBRC 13307 / NCIMB 12785 / NRRL 3585 / VKM Ac-602</strain>
    </source>
</reference>
<dbReference type="eggNOG" id="COG2329">
    <property type="taxonomic scope" value="Bacteria"/>
</dbReference>
<dbReference type="GO" id="GO:0004497">
    <property type="term" value="F:monooxygenase activity"/>
    <property type="evidence" value="ECO:0007669"/>
    <property type="project" value="UniProtKB-KW"/>
</dbReference>
<evidence type="ECO:0000256" key="1">
    <source>
        <dbReference type="SAM" id="MobiDB-lite"/>
    </source>
</evidence>
<name>E2PYG8_STRCL</name>
<organism evidence="2 3">
    <name type="scientific">Streptomyces clavuligerus</name>
    <dbReference type="NCBI Taxonomy" id="1901"/>
    <lineage>
        <taxon>Bacteria</taxon>
        <taxon>Bacillati</taxon>
        <taxon>Actinomycetota</taxon>
        <taxon>Actinomycetes</taxon>
        <taxon>Kitasatosporales</taxon>
        <taxon>Streptomycetaceae</taxon>
        <taxon>Streptomyces</taxon>
    </lineage>
</organism>
<accession>E2PYG8</accession>